<proteinExistence type="predicted"/>
<name>A0ABR1BME3_NECAM</name>
<keyword evidence="3" id="KW-1185">Reference proteome</keyword>
<evidence type="ECO:0000313" key="3">
    <source>
        <dbReference type="Proteomes" id="UP001303046"/>
    </source>
</evidence>
<organism evidence="2 3">
    <name type="scientific">Necator americanus</name>
    <name type="common">Human hookworm</name>
    <dbReference type="NCBI Taxonomy" id="51031"/>
    <lineage>
        <taxon>Eukaryota</taxon>
        <taxon>Metazoa</taxon>
        <taxon>Ecdysozoa</taxon>
        <taxon>Nematoda</taxon>
        <taxon>Chromadorea</taxon>
        <taxon>Rhabditida</taxon>
        <taxon>Rhabditina</taxon>
        <taxon>Rhabditomorpha</taxon>
        <taxon>Strongyloidea</taxon>
        <taxon>Ancylostomatidae</taxon>
        <taxon>Bunostominae</taxon>
        <taxon>Necator</taxon>
    </lineage>
</organism>
<feature type="compositionally biased region" description="Basic and acidic residues" evidence="1">
    <location>
        <begin position="1"/>
        <end position="18"/>
    </location>
</feature>
<dbReference type="Proteomes" id="UP001303046">
    <property type="component" value="Unassembled WGS sequence"/>
</dbReference>
<evidence type="ECO:0000256" key="1">
    <source>
        <dbReference type="SAM" id="MobiDB-lite"/>
    </source>
</evidence>
<accession>A0ABR1BME3</accession>
<comment type="caution">
    <text evidence="2">The sequence shown here is derived from an EMBL/GenBank/DDBJ whole genome shotgun (WGS) entry which is preliminary data.</text>
</comment>
<protein>
    <submittedName>
        <fullName evidence="2">Uncharacterized protein</fullName>
    </submittedName>
</protein>
<dbReference type="EMBL" id="JAVFWL010000001">
    <property type="protein sequence ID" value="KAK6727596.1"/>
    <property type="molecule type" value="Genomic_DNA"/>
</dbReference>
<feature type="region of interest" description="Disordered" evidence="1">
    <location>
        <begin position="1"/>
        <end position="37"/>
    </location>
</feature>
<reference evidence="2 3" key="1">
    <citation type="submission" date="2023-08" db="EMBL/GenBank/DDBJ databases">
        <title>A Necator americanus chromosomal reference genome.</title>
        <authorList>
            <person name="Ilik V."/>
            <person name="Petrzelkova K.J."/>
            <person name="Pardy F."/>
            <person name="Fuh T."/>
            <person name="Niatou-Singa F.S."/>
            <person name="Gouil Q."/>
            <person name="Baker L."/>
            <person name="Ritchie M.E."/>
            <person name="Jex A.R."/>
            <person name="Gazzola D."/>
            <person name="Li H."/>
            <person name="Toshio Fujiwara R."/>
            <person name="Zhan B."/>
            <person name="Aroian R.V."/>
            <person name="Pafco B."/>
            <person name="Schwarz E.M."/>
        </authorList>
    </citation>
    <scope>NUCLEOTIDE SEQUENCE [LARGE SCALE GENOMIC DNA]</scope>
    <source>
        <strain evidence="2 3">Aroian</strain>
        <tissue evidence="2">Whole animal</tissue>
    </source>
</reference>
<gene>
    <name evidence="2" type="primary">Necator_chrI.g1469</name>
    <name evidence="2" type="ORF">RB195_005343</name>
</gene>
<evidence type="ECO:0000313" key="2">
    <source>
        <dbReference type="EMBL" id="KAK6727596.1"/>
    </source>
</evidence>
<sequence length="68" mass="7762">MQTENMKKRKEEVTEMKDVGMLGTESFSTLGEKKERTENNLLSKRNYDDSLKDAGLRPGAMISDFFSP</sequence>